<gene>
    <name evidence="1" type="ORF">EGYM00163_LOCUS30640</name>
</gene>
<reference evidence="1" key="1">
    <citation type="submission" date="2021-01" db="EMBL/GenBank/DDBJ databases">
        <authorList>
            <person name="Corre E."/>
            <person name="Pelletier E."/>
            <person name="Niang G."/>
            <person name="Scheremetjew M."/>
            <person name="Finn R."/>
            <person name="Kale V."/>
            <person name="Holt S."/>
            <person name="Cochrane G."/>
            <person name="Meng A."/>
            <person name="Brown T."/>
            <person name="Cohen L."/>
        </authorList>
    </citation>
    <scope>NUCLEOTIDE SEQUENCE</scope>
    <source>
        <strain evidence="1">CCMP1594</strain>
    </source>
</reference>
<dbReference type="AlphaFoldDB" id="A0A7S4FYN1"/>
<sequence length="139" mass="14806">MSALVVPPPSTTTPLSWGLLGTGVIRCRRSTKEGGATTSNQAPPDITAPIRKPPGVPITGGFVLLLKGIWGWVLLTMLHWCLAPCSQGGARDAPTPSRPKGDAEGVTVWLRMRFRDGPPEDCLNTAASVACHRTYHPNL</sequence>
<protein>
    <submittedName>
        <fullName evidence="1">Uncharacterized protein</fullName>
    </submittedName>
</protein>
<accession>A0A7S4FYN1</accession>
<dbReference type="EMBL" id="HBJA01087969">
    <property type="protein sequence ID" value="CAE0819470.1"/>
    <property type="molecule type" value="Transcribed_RNA"/>
</dbReference>
<name>A0A7S4FYN1_9EUGL</name>
<organism evidence="1">
    <name type="scientific">Eutreptiella gymnastica</name>
    <dbReference type="NCBI Taxonomy" id="73025"/>
    <lineage>
        <taxon>Eukaryota</taxon>
        <taxon>Discoba</taxon>
        <taxon>Euglenozoa</taxon>
        <taxon>Euglenida</taxon>
        <taxon>Spirocuta</taxon>
        <taxon>Euglenophyceae</taxon>
        <taxon>Eutreptiales</taxon>
        <taxon>Eutreptiaceae</taxon>
        <taxon>Eutreptiella</taxon>
    </lineage>
</organism>
<proteinExistence type="predicted"/>
<evidence type="ECO:0000313" key="1">
    <source>
        <dbReference type="EMBL" id="CAE0819470.1"/>
    </source>
</evidence>